<reference evidence="2" key="3">
    <citation type="journal article" date="2000" name="Genome Res.">
        <title>RIKEN integrated sequence analysis (RISA) system--384-format sequencing pipeline with 384 multicapillary sequencer.</title>
        <authorList>
            <person name="Shibata K."/>
            <person name="Itoh M."/>
            <person name="Aizawa K."/>
            <person name="Nagaoka S."/>
            <person name="Sasaki N."/>
            <person name="Carninci P."/>
            <person name="Konno H."/>
            <person name="Akiyama J."/>
            <person name="Nishi K."/>
            <person name="Kitsunai T."/>
            <person name="Tashiro H."/>
            <person name="Itoh M."/>
            <person name="Sumi N."/>
            <person name="Ishii Y."/>
            <person name="Nakamura S."/>
            <person name="Hazama M."/>
            <person name="Nishine T."/>
            <person name="Harada A."/>
            <person name="Yamamoto R."/>
            <person name="Matsumoto H."/>
            <person name="Sakaguchi S."/>
            <person name="Ikegami T."/>
            <person name="Kashiwagi K."/>
            <person name="Fujiwake S."/>
            <person name="Inoue K."/>
            <person name="Togawa Y."/>
            <person name="Izawa M."/>
            <person name="Ohara E."/>
            <person name="Watahiki M."/>
            <person name="Yoneda Y."/>
            <person name="Ishikawa T."/>
            <person name="Ozawa K."/>
            <person name="Tanaka T."/>
            <person name="Matsuura S."/>
            <person name="Kawai J."/>
            <person name="Okazaki Y."/>
            <person name="Muramatsu M."/>
            <person name="Inoue Y."/>
            <person name="Kira A."/>
            <person name="Hayashizaki Y."/>
        </authorList>
    </citation>
    <scope>NUCLEOTIDE SEQUENCE</scope>
    <source>
        <strain evidence="2">C57BL/6J</strain>
        <tissue evidence="2">Cortex</tissue>
    </source>
</reference>
<reference evidence="2" key="4">
    <citation type="journal article" date="2001" name="Nature">
        <title>Functional annotation of a full-length mouse cDNA collection.</title>
        <authorList>
            <consortium name="The RIKEN Genome Exploration Research Group Phase II Team and the FANTOM Consortium"/>
        </authorList>
    </citation>
    <scope>NUCLEOTIDE SEQUENCE</scope>
    <source>
        <strain evidence="2">C57BL/6J</strain>
        <tissue evidence="2">Cortex</tissue>
    </source>
</reference>
<dbReference type="EMBL" id="AK139424">
    <property type="protein sequence ID" value="BAE24006.1"/>
    <property type="molecule type" value="mRNA"/>
</dbReference>
<accession>Q3UTH4</accession>
<reference evidence="2" key="1">
    <citation type="journal article" date="1999" name="Methods Enzymol.">
        <title>High-efficiency full-length cDNA cloning.</title>
        <authorList>
            <person name="Carninci P."/>
            <person name="Hayashizaki Y."/>
        </authorList>
    </citation>
    <scope>NUCLEOTIDE SEQUENCE</scope>
    <source>
        <strain evidence="2">C57BL/6J</strain>
        <tissue evidence="2">Cortex</tissue>
    </source>
</reference>
<proteinExistence type="evidence at transcript level"/>
<gene>
    <name evidence="3" type="primary">Nxph1</name>
</gene>
<feature type="region of interest" description="Disordered" evidence="1">
    <location>
        <begin position="1"/>
        <end position="27"/>
    </location>
</feature>
<reference evidence="2" key="8">
    <citation type="journal article" date="2005" name="Science">
        <title>Antisense Transcription in the Mammalian Transcriptome.</title>
        <authorList>
            <consortium name="RIKEN Genome Exploration Research Group and Genome Science Group (Genome Network Project Core Group) and the FANTOM Consortium"/>
        </authorList>
    </citation>
    <scope>NUCLEOTIDE SEQUENCE</scope>
    <source>
        <strain evidence="2">C57BL/6J</strain>
        <tissue evidence="2">Cortex</tissue>
    </source>
</reference>
<dbReference type="AGR" id="MGI:107492"/>
<dbReference type="MGI" id="MGI:107492">
    <property type="gene designation" value="Nxph1"/>
</dbReference>
<evidence type="ECO:0000313" key="3">
    <source>
        <dbReference type="MGI" id="MGI:107492"/>
    </source>
</evidence>
<organism evidence="2">
    <name type="scientific">Mus musculus</name>
    <name type="common">Mouse</name>
    <dbReference type="NCBI Taxonomy" id="10090"/>
    <lineage>
        <taxon>Eukaryota</taxon>
        <taxon>Metazoa</taxon>
        <taxon>Chordata</taxon>
        <taxon>Craniata</taxon>
        <taxon>Vertebrata</taxon>
        <taxon>Euteleostomi</taxon>
        <taxon>Mammalia</taxon>
        <taxon>Eutheria</taxon>
        <taxon>Euarchontoglires</taxon>
        <taxon>Glires</taxon>
        <taxon>Rodentia</taxon>
        <taxon>Myomorpha</taxon>
        <taxon>Muroidea</taxon>
        <taxon>Muridae</taxon>
        <taxon>Murinae</taxon>
        <taxon>Mus</taxon>
        <taxon>Mus</taxon>
    </lineage>
</organism>
<reference evidence="2" key="6">
    <citation type="submission" date="2004-03" db="EMBL/GenBank/DDBJ databases">
        <authorList>
            <person name="Arakawa T."/>
            <person name="Carninci P."/>
            <person name="Fukuda S."/>
            <person name="Hashizume W."/>
            <person name="Hayashida K."/>
            <person name="Hori F."/>
            <person name="Iida J."/>
            <person name="Imamura K."/>
            <person name="Imotani K."/>
            <person name="Itoh M."/>
            <person name="Kanagawa S."/>
            <person name="Kawai J."/>
            <person name="Kojima M."/>
            <person name="Konno H."/>
            <person name="Murata M."/>
            <person name="Nakamura M."/>
            <person name="Ninomiya N."/>
            <person name="Nishiyori H."/>
            <person name="Nomura K."/>
            <person name="Ohno M."/>
            <person name="Sakazume N."/>
            <person name="Sano H."/>
            <person name="Sasaki D."/>
            <person name="Shibata K."/>
            <person name="Shiraki T."/>
            <person name="Tagami M."/>
            <person name="Tagami Y."/>
            <person name="Waki K."/>
            <person name="Watahiki A."/>
            <person name="Muramatsu M."/>
            <person name="Hayashizaki Y."/>
        </authorList>
    </citation>
    <scope>NUCLEOTIDE SEQUENCE</scope>
    <source>
        <strain evidence="2">C57BL/6J</strain>
        <tissue evidence="2">Cortex</tissue>
    </source>
</reference>
<evidence type="ECO:0000313" key="2">
    <source>
        <dbReference type="EMBL" id="BAE24006.1"/>
    </source>
</evidence>
<protein>
    <submittedName>
        <fullName evidence="2">Uncharacterized protein</fullName>
    </submittedName>
</protein>
<reference evidence="2" key="5">
    <citation type="journal article" date="2002" name="Nature">
        <title>Analysis of the mouse transcriptome based on functional annotation of 60,770 full-length cDNAs.</title>
        <authorList>
            <consortium name="The FANTOM Consortium and the RIKEN Genome Exploration Research Group Phase I and II Team"/>
        </authorList>
    </citation>
    <scope>NUCLEOTIDE SEQUENCE</scope>
    <source>
        <strain evidence="2">C57BL/6J</strain>
        <tissue evidence="2">Cortex</tissue>
    </source>
</reference>
<name>Q3UTH4_MOUSE</name>
<reference evidence="2" key="7">
    <citation type="journal article" date="2005" name="Science">
        <title>The Transcriptional Landscape of the Mammalian Genome.</title>
        <authorList>
            <consortium name="The FANTOM Consortium"/>
            <consortium name="Riken Genome Exploration Research Group and Genome Science Group (Genome Network Project Core Group)"/>
        </authorList>
    </citation>
    <scope>NUCLEOTIDE SEQUENCE</scope>
    <source>
        <strain evidence="2">C57BL/6J</strain>
        <tissue evidence="2">Cortex</tissue>
    </source>
</reference>
<evidence type="ECO:0000256" key="1">
    <source>
        <dbReference type="SAM" id="MobiDB-lite"/>
    </source>
</evidence>
<dbReference type="AlphaFoldDB" id="Q3UTH4"/>
<sequence>MSSPTGHLGGKQVKARAANPKDSFSDCRRSVLSPLECRRMQKVSFLLPTFGHYRSHLCPVSPLTLKTRSWRAESSIKENKAFLIYFLFLKLGKVGGSEK</sequence>
<reference evidence="2" key="2">
    <citation type="journal article" date="2000" name="Genome Res.">
        <title>Normalization and subtraction of cap-trapper-selected cDNAs to prepare full-length cDNA libraries for rapid discovery of new genes.</title>
        <authorList>
            <person name="Carninci P."/>
            <person name="Shibata Y."/>
            <person name="Hayatsu N."/>
            <person name="Sugahara Y."/>
            <person name="Shibata K."/>
            <person name="Itoh M."/>
            <person name="Konno H."/>
            <person name="Okazaki Y."/>
            <person name="Muramatsu M."/>
            <person name="Hayashizaki Y."/>
        </authorList>
    </citation>
    <scope>NUCLEOTIDE SEQUENCE</scope>
    <source>
        <strain evidence="2">C57BL/6J</strain>
        <tissue evidence="2">Cortex</tissue>
    </source>
</reference>